<dbReference type="InterPro" id="IPR011009">
    <property type="entry name" value="Kinase-like_dom_sf"/>
</dbReference>
<organism evidence="2 3">
    <name type="scientific">Gilvimarinus japonicus</name>
    <dbReference type="NCBI Taxonomy" id="1796469"/>
    <lineage>
        <taxon>Bacteria</taxon>
        <taxon>Pseudomonadati</taxon>
        <taxon>Pseudomonadota</taxon>
        <taxon>Gammaproteobacteria</taxon>
        <taxon>Cellvibrionales</taxon>
        <taxon>Cellvibrionaceae</taxon>
        <taxon>Gilvimarinus</taxon>
    </lineage>
</organism>
<reference evidence="3" key="1">
    <citation type="journal article" date="2019" name="Int. J. Syst. Evol. Microbiol.">
        <title>The Global Catalogue of Microorganisms (GCM) 10K type strain sequencing project: providing services to taxonomists for standard genome sequencing and annotation.</title>
        <authorList>
            <consortium name="The Broad Institute Genomics Platform"/>
            <consortium name="The Broad Institute Genome Sequencing Center for Infectious Disease"/>
            <person name="Wu L."/>
            <person name="Ma J."/>
        </authorList>
    </citation>
    <scope>NUCLEOTIDE SEQUENCE [LARGE SCALE GENOMIC DNA]</scope>
    <source>
        <strain evidence="3">KCTC 52141</strain>
    </source>
</reference>
<dbReference type="EMBL" id="JBHRTL010000031">
    <property type="protein sequence ID" value="MFC3156796.1"/>
    <property type="molecule type" value="Genomic_DNA"/>
</dbReference>
<proteinExistence type="predicted"/>
<accession>A0ABV7HVC8</accession>
<keyword evidence="3" id="KW-1185">Reference proteome</keyword>
<dbReference type="RefSeq" id="WP_382418191.1">
    <property type="nucleotide sequence ID" value="NZ_JBHRTL010000031.1"/>
</dbReference>
<sequence>MLERAWLDSKQEREDALKLWAGEVLRQPITLARCAGDAGFRRYYTVDSAPELLAVDAPPASENTPQFVQVAGLLRGAGVAVPDIRAVDASRGFVLLENFGSREFGAELDSESALTLYGEALFTLLAIAQAPKDVALLPVFDEAFICRELGLFAEWFVGPLLGLTLNADEKVMLEGVFGRLAMRALEQPQVVMHRDFHSRNLLIKADGSLGVIDFQDAVVGPVTYDLVSLLRDCYVRLPAADVRRWALAYGDMAIDAGVMLPVNPDDYLRDFDWMGLQRHIKVLGVFARLHLRDGKSTYLADLPRVILYVQEVAASYPELQDFAAWFAARIVPACKAQSWYQSQPLSDVNVMGVI</sequence>
<gene>
    <name evidence="2" type="ORF">ACFOEB_16420</name>
</gene>
<protein>
    <submittedName>
        <fullName evidence="2">Aminoglycoside phosphotransferase family protein</fullName>
    </submittedName>
</protein>
<name>A0ABV7HVC8_9GAMM</name>
<evidence type="ECO:0000313" key="2">
    <source>
        <dbReference type="EMBL" id="MFC3156796.1"/>
    </source>
</evidence>
<feature type="domain" description="Aminoglycoside phosphotransferase" evidence="1">
    <location>
        <begin position="31"/>
        <end position="250"/>
    </location>
</feature>
<evidence type="ECO:0000313" key="3">
    <source>
        <dbReference type="Proteomes" id="UP001595548"/>
    </source>
</evidence>
<dbReference type="Pfam" id="PF01636">
    <property type="entry name" value="APH"/>
    <property type="match status" value="1"/>
</dbReference>
<dbReference type="InterPro" id="IPR002575">
    <property type="entry name" value="Aminoglycoside_PTrfase"/>
</dbReference>
<evidence type="ECO:0000259" key="1">
    <source>
        <dbReference type="Pfam" id="PF01636"/>
    </source>
</evidence>
<dbReference type="Gene3D" id="3.90.1200.10">
    <property type="match status" value="1"/>
</dbReference>
<dbReference type="Gene3D" id="3.30.200.20">
    <property type="entry name" value="Phosphorylase Kinase, domain 1"/>
    <property type="match status" value="1"/>
</dbReference>
<dbReference type="SUPFAM" id="SSF56112">
    <property type="entry name" value="Protein kinase-like (PK-like)"/>
    <property type="match status" value="1"/>
</dbReference>
<comment type="caution">
    <text evidence="2">The sequence shown here is derived from an EMBL/GenBank/DDBJ whole genome shotgun (WGS) entry which is preliminary data.</text>
</comment>
<dbReference type="Proteomes" id="UP001595548">
    <property type="component" value="Unassembled WGS sequence"/>
</dbReference>